<protein>
    <recommendedName>
        <fullName evidence="1">Ricin B lectin domain-containing protein</fullName>
    </recommendedName>
</protein>
<dbReference type="PROSITE" id="PS50231">
    <property type="entry name" value="RICIN_B_LECTIN"/>
    <property type="match status" value="1"/>
</dbReference>
<dbReference type="EMBL" id="JADBEB010000001">
    <property type="protein sequence ID" value="MBE1489598.1"/>
    <property type="molecule type" value="Genomic_DNA"/>
</dbReference>
<dbReference type="SUPFAM" id="SSF50370">
    <property type="entry name" value="Ricin B-like lectins"/>
    <property type="match status" value="1"/>
</dbReference>
<accession>A0A927R1D5</accession>
<keyword evidence="3" id="KW-1185">Reference proteome</keyword>
<dbReference type="Pfam" id="PF00652">
    <property type="entry name" value="Ricin_B_lectin"/>
    <property type="match status" value="1"/>
</dbReference>
<evidence type="ECO:0000259" key="1">
    <source>
        <dbReference type="SMART" id="SM00458"/>
    </source>
</evidence>
<gene>
    <name evidence="2" type="ORF">H4W31_005236</name>
</gene>
<dbReference type="CDD" id="cd00161">
    <property type="entry name" value="beta-trefoil_Ricin-like"/>
    <property type="match status" value="1"/>
</dbReference>
<dbReference type="SMART" id="SM00458">
    <property type="entry name" value="RICIN"/>
    <property type="match status" value="1"/>
</dbReference>
<dbReference type="InterPro" id="IPR035992">
    <property type="entry name" value="Ricin_B-like_lectins"/>
</dbReference>
<dbReference type="RefSeq" id="WP_192769047.1">
    <property type="nucleotide sequence ID" value="NZ_JADBEB010000001.1"/>
</dbReference>
<dbReference type="Gene3D" id="2.80.10.50">
    <property type="match status" value="1"/>
</dbReference>
<dbReference type="Proteomes" id="UP000649753">
    <property type="component" value="Unassembled WGS sequence"/>
</dbReference>
<evidence type="ECO:0000313" key="3">
    <source>
        <dbReference type="Proteomes" id="UP000649753"/>
    </source>
</evidence>
<dbReference type="AlphaFoldDB" id="A0A927R1D5"/>
<feature type="domain" description="Ricin B lectin" evidence="1">
    <location>
        <begin position="51"/>
        <end position="183"/>
    </location>
</feature>
<dbReference type="InterPro" id="IPR000772">
    <property type="entry name" value="Ricin_B_lectin"/>
</dbReference>
<comment type="caution">
    <text evidence="2">The sequence shown here is derived from an EMBL/GenBank/DDBJ whole genome shotgun (WGS) entry which is preliminary data.</text>
</comment>
<sequence length="187" mass="21074">MIHRILSPLVTRKGRSLKRLLVTAISLLVVATPVVVATSTPAQADYPPIATKFELRSAYNGKCLEILGLTNSNGAGVGVWDCWGGANQFWYWDSDLQAIRSYMNHKCLEILSFDNNNGAQVGTWDCWGGANQRWSYPGIDGSTVISSYFNGKFLDLLYHDGRNGAWAGMWQPTWQSNQYWQVRTYNW</sequence>
<reference evidence="2" key="1">
    <citation type="submission" date="2020-10" db="EMBL/GenBank/DDBJ databases">
        <title>Sequencing the genomes of 1000 actinobacteria strains.</title>
        <authorList>
            <person name="Klenk H.-P."/>
        </authorList>
    </citation>
    <scope>NUCLEOTIDE SEQUENCE</scope>
    <source>
        <strain evidence="2">DSM 46832</strain>
    </source>
</reference>
<organism evidence="2 3">
    <name type="scientific">Plantactinospora soyae</name>
    <dbReference type="NCBI Taxonomy" id="1544732"/>
    <lineage>
        <taxon>Bacteria</taxon>
        <taxon>Bacillati</taxon>
        <taxon>Actinomycetota</taxon>
        <taxon>Actinomycetes</taxon>
        <taxon>Micromonosporales</taxon>
        <taxon>Micromonosporaceae</taxon>
        <taxon>Plantactinospora</taxon>
    </lineage>
</organism>
<evidence type="ECO:0000313" key="2">
    <source>
        <dbReference type="EMBL" id="MBE1489598.1"/>
    </source>
</evidence>
<name>A0A927R1D5_9ACTN</name>
<proteinExistence type="predicted"/>